<reference evidence="2" key="1">
    <citation type="journal article" date="2022" name="Mol. Ecol. Resour.">
        <title>The genomes of chicory, endive, great burdock and yacon provide insights into Asteraceae palaeo-polyploidization history and plant inulin production.</title>
        <authorList>
            <person name="Fan W."/>
            <person name="Wang S."/>
            <person name="Wang H."/>
            <person name="Wang A."/>
            <person name="Jiang F."/>
            <person name="Liu H."/>
            <person name="Zhao H."/>
            <person name="Xu D."/>
            <person name="Zhang Y."/>
        </authorList>
    </citation>
    <scope>NUCLEOTIDE SEQUENCE [LARGE SCALE GENOMIC DNA]</scope>
    <source>
        <strain evidence="2">cv. Yunnan</strain>
    </source>
</reference>
<proteinExistence type="predicted"/>
<accession>A0ACB9E846</accession>
<reference evidence="1 2" key="2">
    <citation type="journal article" date="2022" name="Mol. Ecol. Resour.">
        <title>The genomes of chicory, endive, great burdock and yacon provide insights into Asteraceae paleo-polyploidization history and plant inulin production.</title>
        <authorList>
            <person name="Fan W."/>
            <person name="Wang S."/>
            <person name="Wang H."/>
            <person name="Wang A."/>
            <person name="Jiang F."/>
            <person name="Liu H."/>
            <person name="Zhao H."/>
            <person name="Xu D."/>
            <person name="Zhang Y."/>
        </authorList>
    </citation>
    <scope>NUCLEOTIDE SEQUENCE [LARGE SCALE GENOMIC DNA]</scope>
    <source>
        <strain evidence="2">cv. Yunnan</strain>
        <tissue evidence="1">Leaves</tissue>
    </source>
</reference>
<dbReference type="EMBL" id="CM042035">
    <property type="protein sequence ID" value="KAI3754835.1"/>
    <property type="molecule type" value="Genomic_DNA"/>
</dbReference>
<dbReference type="Proteomes" id="UP001056120">
    <property type="component" value="Linkage Group LG18"/>
</dbReference>
<comment type="caution">
    <text evidence="1">The sequence shown here is derived from an EMBL/GenBank/DDBJ whole genome shotgun (WGS) entry which is preliminary data.</text>
</comment>
<evidence type="ECO:0000313" key="2">
    <source>
        <dbReference type="Proteomes" id="UP001056120"/>
    </source>
</evidence>
<organism evidence="1 2">
    <name type="scientific">Smallanthus sonchifolius</name>
    <dbReference type="NCBI Taxonomy" id="185202"/>
    <lineage>
        <taxon>Eukaryota</taxon>
        <taxon>Viridiplantae</taxon>
        <taxon>Streptophyta</taxon>
        <taxon>Embryophyta</taxon>
        <taxon>Tracheophyta</taxon>
        <taxon>Spermatophyta</taxon>
        <taxon>Magnoliopsida</taxon>
        <taxon>eudicotyledons</taxon>
        <taxon>Gunneridae</taxon>
        <taxon>Pentapetalae</taxon>
        <taxon>asterids</taxon>
        <taxon>campanulids</taxon>
        <taxon>Asterales</taxon>
        <taxon>Asteraceae</taxon>
        <taxon>Asteroideae</taxon>
        <taxon>Heliantheae alliance</taxon>
        <taxon>Millerieae</taxon>
        <taxon>Smallanthus</taxon>
    </lineage>
</organism>
<sequence length="67" mass="7408">MVMRHKVEKILLVYARGGLSPRSDSTVNSGSIVGDSIWDVVRLEAKCEVLPLGLGLLPTYEVKFFCL</sequence>
<keyword evidence="2" id="KW-1185">Reference proteome</keyword>
<protein>
    <submittedName>
        <fullName evidence="1">Uncharacterized protein</fullName>
    </submittedName>
</protein>
<gene>
    <name evidence="1" type="ORF">L1987_54626</name>
</gene>
<name>A0ACB9E846_9ASTR</name>
<evidence type="ECO:0000313" key="1">
    <source>
        <dbReference type="EMBL" id="KAI3754835.1"/>
    </source>
</evidence>